<dbReference type="EMBL" id="NPIC01000006">
    <property type="protein sequence ID" value="RDL35102.1"/>
    <property type="molecule type" value="Genomic_DNA"/>
</dbReference>
<dbReference type="STRING" id="2656787.A0A370TIB5"/>
<comment type="caution">
    <text evidence="4">The sequence shown here is derived from an EMBL/GenBank/DDBJ whole genome shotgun (WGS) entry which is preliminary data.</text>
</comment>
<feature type="region of interest" description="Disordered" evidence="2">
    <location>
        <begin position="123"/>
        <end position="142"/>
    </location>
</feature>
<reference evidence="4 5" key="1">
    <citation type="journal article" date="2018" name="IMA Fungus">
        <title>IMA Genome-F 9: Draft genome sequence of Annulohypoxylon stygium, Aspergillus mulundensis, Berkeleyomyces basicola (syn. Thielaviopsis basicola), Ceratocystis smalleyi, two Cercospora beticola strains, Coleophoma cylindrospora, Fusarium fracticaudum, Phialophora cf. hyalina, and Morchella septimelata.</title>
        <authorList>
            <person name="Wingfield B.D."/>
            <person name="Bills G.F."/>
            <person name="Dong Y."/>
            <person name="Huang W."/>
            <person name="Nel W.J."/>
            <person name="Swalarsk-Parry B.S."/>
            <person name="Vaghefi N."/>
            <person name="Wilken P.M."/>
            <person name="An Z."/>
            <person name="de Beer Z.W."/>
            <person name="De Vos L."/>
            <person name="Chen L."/>
            <person name="Duong T.A."/>
            <person name="Gao Y."/>
            <person name="Hammerbacher A."/>
            <person name="Kikkert J.R."/>
            <person name="Li Y."/>
            <person name="Li H."/>
            <person name="Li K."/>
            <person name="Li Q."/>
            <person name="Liu X."/>
            <person name="Ma X."/>
            <person name="Naidoo K."/>
            <person name="Pethybridge S.J."/>
            <person name="Sun J."/>
            <person name="Steenkamp E.T."/>
            <person name="van der Nest M.A."/>
            <person name="van Wyk S."/>
            <person name="Wingfield M.J."/>
            <person name="Xiong C."/>
            <person name="Yue Q."/>
            <person name="Zhang X."/>
        </authorList>
    </citation>
    <scope>NUCLEOTIDE SEQUENCE [LARGE SCALE GENOMIC DNA]</scope>
    <source>
        <strain evidence="4 5">BP 5553</strain>
    </source>
</reference>
<name>A0A370TIB5_9HELO</name>
<organism evidence="4 5">
    <name type="scientific">Venustampulla echinocandica</name>
    <dbReference type="NCBI Taxonomy" id="2656787"/>
    <lineage>
        <taxon>Eukaryota</taxon>
        <taxon>Fungi</taxon>
        <taxon>Dikarya</taxon>
        <taxon>Ascomycota</taxon>
        <taxon>Pezizomycotina</taxon>
        <taxon>Leotiomycetes</taxon>
        <taxon>Helotiales</taxon>
        <taxon>Pleuroascaceae</taxon>
        <taxon>Venustampulla</taxon>
    </lineage>
</organism>
<evidence type="ECO:0000313" key="5">
    <source>
        <dbReference type="Proteomes" id="UP000254866"/>
    </source>
</evidence>
<feature type="region of interest" description="Disordered" evidence="2">
    <location>
        <begin position="152"/>
        <end position="183"/>
    </location>
</feature>
<keyword evidence="1" id="KW-0378">Hydrolase</keyword>
<dbReference type="RefSeq" id="XP_031867925.1">
    <property type="nucleotide sequence ID" value="XM_032015656.1"/>
</dbReference>
<sequence length="490" mass="53885">MEEEQMSCPFCGYNTDNEYQIMLHMETVHPEGGESPFVVKDDASLAAVLSLADDQDAEYSSCPVEGCGEVLLRTEFDSHLEMHSAEQDSGDESGAVSNNIKLEPEIEASFDAKLSHALRNIGDDEGVGEAKPSPSERQASAKAVWKGLLKMPDASTQKPASPASGSSKGAKKRLGKSELGPHANEKQMPAWLVNLLESDGEISTVNRVNTDGKLKKFKVCINRASGIIPILEQLLEQDGSVDYAYLCHPAVKHISKLKREGGFCGYRNIQMLSSHIIEAKSQGYECFNGKIPTIFEIQDYIENAWDLGINAQGRIETGGIRGTRKYIGTPDAMFCSLGIACEAQGLKPKKSKKPNTETQTAYQLLFQAVEAYFANGCLDFHPKARCTPLPPMYFQHPGHSMTIVGFEKRSDGSRNIIVFDPMFHDAPNITKLVGQQFTHKAPADALKAYRRGVSYLRKYNEFELLRVTSPLSLPPLPVPIEVTDAGHTKK</sequence>
<proteinExistence type="predicted"/>
<gene>
    <name evidence="4" type="ORF">BP5553_07033</name>
</gene>
<evidence type="ECO:0000313" key="4">
    <source>
        <dbReference type="EMBL" id="RDL35102.1"/>
    </source>
</evidence>
<dbReference type="GeneID" id="43599882"/>
<feature type="domain" description="C2H2-type" evidence="3">
    <location>
        <begin position="6"/>
        <end position="29"/>
    </location>
</feature>
<dbReference type="OrthoDB" id="288987at2759"/>
<dbReference type="InterPro" id="IPR013087">
    <property type="entry name" value="Znf_C2H2_type"/>
</dbReference>
<dbReference type="Pfam" id="PF07910">
    <property type="entry name" value="Peptidase_C78"/>
    <property type="match status" value="1"/>
</dbReference>
<dbReference type="AlphaFoldDB" id="A0A370TIB5"/>
<dbReference type="InterPro" id="IPR012462">
    <property type="entry name" value="UFSP1/2_DUB_cat"/>
</dbReference>
<dbReference type="Gene3D" id="3.90.70.130">
    <property type="match status" value="1"/>
</dbReference>
<evidence type="ECO:0000256" key="1">
    <source>
        <dbReference type="ARBA" id="ARBA00022801"/>
    </source>
</evidence>
<feature type="domain" description="C2H2-type" evidence="3">
    <location>
        <begin position="60"/>
        <end position="83"/>
    </location>
</feature>
<dbReference type="SMART" id="SM00355">
    <property type="entry name" value="ZnF_C2H2"/>
    <property type="match status" value="2"/>
</dbReference>
<dbReference type="GO" id="GO:0016787">
    <property type="term" value="F:hydrolase activity"/>
    <property type="evidence" value="ECO:0007669"/>
    <property type="project" value="UniProtKB-KW"/>
</dbReference>
<accession>A0A370TIB5</accession>
<protein>
    <submittedName>
        <fullName evidence="4">DUF1671-domain-containing protein</fullName>
    </submittedName>
</protein>
<evidence type="ECO:0000256" key="2">
    <source>
        <dbReference type="SAM" id="MobiDB-lite"/>
    </source>
</evidence>
<keyword evidence="5" id="KW-1185">Reference proteome</keyword>
<feature type="compositionally biased region" description="Low complexity" evidence="2">
    <location>
        <begin position="158"/>
        <end position="168"/>
    </location>
</feature>
<dbReference type="Proteomes" id="UP000254866">
    <property type="component" value="Unassembled WGS sequence"/>
</dbReference>
<evidence type="ECO:0000259" key="3">
    <source>
        <dbReference type="SMART" id="SM00355"/>
    </source>
</evidence>